<keyword evidence="3" id="KW-1185">Reference proteome</keyword>
<sequence length="109" mass="11969">MTELLIDAGTTEDMAAWILLLDVLSLHETFPADYAVVVLREIVEDTMSLSIFDVEMLLINSSGSGRFVFHSSSSTENSSSSSSSSSSSLSRILFLVLQSMNNKIRNKMN</sequence>
<dbReference type="EMBL" id="KI392591">
    <property type="protein sequence ID" value="ERN13087.1"/>
    <property type="molecule type" value="Genomic_DNA"/>
</dbReference>
<dbReference type="AlphaFoldDB" id="W1PST1"/>
<organism evidence="2 3">
    <name type="scientific">Amborella trichopoda</name>
    <dbReference type="NCBI Taxonomy" id="13333"/>
    <lineage>
        <taxon>Eukaryota</taxon>
        <taxon>Viridiplantae</taxon>
        <taxon>Streptophyta</taxon>
        <taxon>Embryophyta</taxon>
        <taxon>Tracheophyta</taxon>
        <taxon>Spermatophyta</taxon>
        <taxon>Magnoliopsida</taxon>
        <taxon>Amborellales</taxon>
        <taxon>Amborellaceae</taxon>
        <taxon>Amborella</taxon>
    </lineage>
</organism>
<gene>
    <name evidence="2" type="ORF">AMTR_s00040p00155010</name>
</gene>
<evidence type="ECO:0008006" key="4">
    <source>
        <dbReference type="Google" id="ProtNLM"/>
    </source>
</evidence>
<name>W1PST1_AMBTC</name>
<feature type="compositionally biased region" description="Low complexity" evidence="1">
    <location>
        <begin position="71"/>
        <end position="89"/>
    </location>
</feature>
<reference evidence="3" key="1">
    <citation type="journal article" date="2013" name="Science">
        <title>The Amborella genome and the evolution of flowering plants.</title>
        <authorList>
            <consortium name="Amborella Genome Project"/>
        </authorList>
    </citation>
    <scope>NUCLEOTIDE SEQUENCE [LARGE SCALE GENOMIC DNA]</scope>
</reference>
<dbReference type="HOGENOM" id="CLU_2187470_0_0_1"/>
<accession>W1PST1</accession>
<evidence type="ECO:0000256" key="1">
    <source>
        <dbReference type="SAM" id="MobiDB-lite"/>
    </source>
</evidence>
<dbReference type="Proteomes" id="UP000017836">
    <property type="component" value="Unassembled WGS sequence"/>
</dbReference>
<feature type="region of interest" description="Disordered" evidence="1">
    <location>
        <begin position="70"/>
        <end position="89"/>
    </location>
</feature>
<protein>
    <recommendedName>
        <fullName evidence="4">PH domain-containing protein</fullName>
    </recommendedName>
</protein>
<evidence type="ECO:0000313" key="3">
    <source>
        <dbReference type="Proteomes" id="UP000017836"/>
    </source>
</evidence>
<evidence type="ECO:0000313" key="2">
    <source>
        <dbReference type="EMBL" id="ERN13087.1"/>
    </source>
</evidence>
<proteinExistence type="predicted"/>
<dbReference type="Gramene" id="ERN13087">
    <property type="protein sequence ID" value="ERN13087"/>
    <property type="gene ID" value="AMTR_s00040p00155010"/>
</dbReference>